<dbReference type="Gene3D" id="2.130.10.80">
    <property type="entry name" value="Galactose oxidase/kelch, beta-propeller"/>
    <property type="match status" value="1"/>
</dbReference>
<name>A0A432MDX6_9BACT</name>
<dbReference type="InterPro" id="IPR011043">
    <property type="entry name" value="Gal_Oxase/kelch_b-propeller"/>
</dbReference>
<dbReference type="Proteomes" id="UP000280296">
    <property type="component" value="Unassembled WGS sequence"/>
</dbReference>
<dbReference type="RefSeq" id="WP_126727725.1">
    <property type="nucleotide sequence ID" value="NZ_RYZH01000063.1"/>
</dbReference>
<accession>A0A432MDX6</accession>
<evidence type="ECO:0000313" key="3">
    <source>
        <dbReference type="EMBL" id="RUL83188.1"/>
    </source>
</evidence>
<keyword evidence="2" id="KW-0677">Repeat</keyword>
<organism evidence="3 4">
    <name type="scientific">Tautonia sociabilis</name>
    <dbReference type="NCBI Taxonomy" id="2080755"/>
    <lineage>
        <taxon>Bacteria</taxon>
        <taxon>Pseudomonadati</taxon>
        <taxon>Planctomycetota</taxon>
        <taxon>Planctomycetia</taxon>
        <taxon>Isosphaerales</taxon>
        <taxon>Isosphaeraceae</taxon>
        <taxon>Tautonia</taxon>
    </lineage>
</organism>
<evidence type="ECO:0000313" key="4">
    <source>
        <dbReference type="Proteomes" id="UP000280296"/>
    </source>
</evidence>
<dbReference type="SUPFAM" id="SSF50965">
    <property type="entry name" value="Galactose oxidase, central domain"/>
    <property type="match status" value="1"/>
</dbReference>
<dbReference type="SMART" id="SM00612">
    <property type="entry name" value="Kelch"/>
    <property type="match status" value="5"/>
</dbReference>
<dbReference type="InterPro" id="IPR015915">
    <property type="entry name" value="Kelch-typ_b-propeller"/>
</dbReference>
<dbReference type="PANTHER" id="PTHR45632">
    <property type="entry name" value="LD33804P"/>
    <property type="match status" value="1"/>
</dbReference>
<dbReference type="InterPro" id="IPR006652">
    <property type="entry name" value="Kelch_1"/>
</dbReference>
<keyword evidence="1" id="KW-0880">Kelch repeat</keyword>
<gene>
    <name evidence="3" type="ORF">TsocGM_22595</name>
</gene>
<proteinExistence type="predicted"/>
<dbReference type="Pfam" id="PF01344">
    <property type="entry name" value="Kelch_1"/>
    <property type="match status" value="2"/>
</dbReference>
<evidence type="ECO:0000256" key="2">
    <source>
        <dbReference type="ARBA" id="ARBA00022737"/>
    </source>
</evidence>
<dbReference type="SUPFAM" id="SSF117281">
    <property type="entry name" value="Kelch motif"/>
    <property type="match status" value="1"/>
</dbReference>
<evidence type="ECO:0000256" key="1">
    <source>
        <dbReference type="ARBA" id="ARBA00022441"/>
    </source>
</evidence>
<keyword evidence="4" id="KW-1185">Reference proteome</keyword>
<sequence length="874" mass="94301">MHRTRTDSRARRWAPAALLAAITVTLAAPAQAHFLWMIAEPEGDGVVVRAFLAEPPVPDLPMFMKYIEAATYSACGAPLEAERGEATYLLDVPEPAPEVIDGVCPMGTMSRDGETFRLFYTARLQFGPIPADRAEEADHLRLRLLDDGQGAPFVQVTFRGEPAAGAIVKAYTEDGEDRELMADEHGVLRCDGVAEGKTALLAKWADGEPGEINGEAFAETRYYATLTVASPEVADHRDATAGATAIREVETLTPLPEPTNSFGGAVANGYLYVYSGHTGTTHRYHTGTTIPHFRRLALKGGDEWEELPVGPAVQGVSLVARAGLLYRVGGMAARNSEDEPHDLISIADVSRFDPESGTWTELPPLPEPRSTHDAAIIGDHLYVVGGWAMLGGSSDNTFFHEDALRLDVTDPEAAWEPLPTPPFRRRALAAAEHQGKLYVVGGLTEEGDVVPRVDIFDPATDSWSRGPDLPGESRYVGFAPSAFSVGGKLFASAVDGDLYRLGDSGEEWERVGRLAVPRITHRLLPGPDGDLLIVGGNFAGRPVRFIERFDPEAPGDGPVMLVGELPINADAVKSQAIAWHKGELLIAGGSKTWRPHAFDPEFLTNEVVRIAPDALEVRPSEALSAPLQSGTIVLVPSGRNGVPHLLGGIGQDGEVVRTLEQVLRLDDESGRWIACDAKIPDARGMFGAAVIGPDVWIFGGSIFDPRPGREGRGLPDEVLRWRSDEEGSTFEATGHTLPNPRRSFAGAVLDGKYYLVGGIGDGMGLIEPVDVFDFETETWETVPSPEPPRLFADLVALDGALYLCGGFSKDEDGHFEPNRSIDRFDPETGQWATVVEEVPFASTDLRAVAVGNRLVLFEVDPDSQGRCRFALVAP</sequence>
<evidence type="ECO:0008006" key="5">
    <source>
        <dbReference type="Google" id="ProtNLM"/>
    </source>
</evidence>
<comment type="caution">
    <text evidence="3">The sequence shown here is derived from an EMBL/GenBank/DDBJ whole genome shotgun (WGS) entry which is preliminary data.</text>
</comment>
<dbReference type="OrthoDB" id="232651at2"/>
<reference evidence="3 4" key="2">
    <citation type="submission" date="2019-01" db="EMBL/GenBank/DDBJ databases">
        <title>Tautonia sociabilis, a novel thermotolerant planctomycete of Isosphaeraceae family, isolated from a 4000 m deep subterranean habitat.</title>
        <authorList>
            <person name="Kovaleva O.L."/>
            <person name="Elcheninov A.G."/>
            <person name="Van Heerden E."/>
            <person name="Toshchakov S.V."/>
            <person name="Novikov A."/>
            <person name="Bonch-Osmolovskaya E.A."/>
            <person name="Kublanov I.V."/>
        </authorList>
    </citation>
    <scope>NUCLEOTIDE SEQUENCE [LARGE SCALE GENOMIC DNA]</scope>
    <source>
        <strain evidence="3 4">GM2012</strain>
    </source>
</reference>
<reference evidence="3 4" key="1">
    <citation type="submission" date="2018-12" db="EMBL/GenBank/DDBJ databases">
        <authorList>
            <person name="Toschakov S.V."/>
        </authorList>
    </citation>
    <scope>NUCLEOTIDE SEQUENCE [LARGE SCALE GENOMIC DNA]</scope>
    <source>
        <strain evidence="3 4">GM2012</strain>
    </source>
</reference>
<dbReference type="Gene3D" id="2.120.10.80">
    <property type="entry name" value="Kelch-type beta propeller"/>
    <property type="match status" value="2"/>
</dbReference>
<protein>
    <recommendedName>
        <fullName evidence="5">N-acetylneuraminate epimerase</fullName>
    </recommendedName>
</protein>
<dbReference type="InterPro" id="IPR037293">
    <property type="entry name" value="Gal_Oxidase_central_sf"/>
</dbReference>
<dbReference type="AlphaFoldDB" id="A0A432MDX6"/>
<dbReference type="PANTHER" id="PTHR45632:SF3">
    <property type="entry name" value="KELCH-LIKE PROTEIN 32"/>
    <property type="match status" value="1"/>
</dbReference>
<dbReference type="EMBL" id="RYZH01000063">
    <property type="protein sequence ID" value="RUL83188.1"/>
    <property type="molecule type" value="Genomic_DNA"/>
</dbReference>